<evidence type="ECO:0000256" key="1">
    <source>
        <dbReference type="SAM" id="MobiDB-lite"/>
    </source>
</evidence>
<dbReference type="InterPro" id="IPR011598">
    <property type="entry name" value="bHLH_dom"/>
</dbReference>
<dbReference type="SMART" id="SM00353">
    <property type="entry name" value="HLH"/>
    <property type="match status" value="1"/>
</dbReference>
<protein>
    <recommendedName>
        <fullName evidence="2">BHLH domain-containing protein</fullName>
    </recommendedName>
</protein>
<organism evidence="3 4">
    <name type="scientific">Clavelina lepadiformis</name>
    <name type="common">Light-bulb sea squirt</name>
    <name type="synonym">Ascidia lepadiformis</name>
    <dbReference type="NCBI Taxonomy" id="159417"/>
    <lineage>
        <taxon>Eukaryota</taxon>
        <taxon>Metazoa</taxon>
        <taxon>Chordata</taxon>
        <taxon>Tunicata</taxon>
        <taxon>Ascidiacea</taxon>
        <taxon>Aplousobranchia</taxon>
        <taxon>Clavelinidae</taxon>
        <taxon>Clavelina</taxon>
    </lineage>
</organism>
<comment type="caution">
    <text evidence="3">The sequence shown here is derived from an EMBL/GenBank/DDBJ whole genome shotgun (WGS) entry which is preliminary data.</text>
</comment>
<dbReference type="InterPro" id="IPR036638">
    <property type="entry name" value="HLH_DNA-bd_sf"/>
</dbReference>
<proteinExistence type="predicted"/>
<dbReference type="Pfam" id="PF00010">
    <property type="entry name" value="HLH"/>
    <property type="match status" value="1"/>
</dbReference>
<sequence>MNLNGSRYGEPNLPPPPEKNLLSVSRRNARERRRIKHVNSAFDDLRKRVETLRSAIEYIKALEALVEKPRKSGSCMNNENACQIPSSQVIAESWNQAVLNAGVNGNSISELVSSNTLAQTARCDLARHAATSCVDIPQKIEMHETEMQPTRSEHQIYTTTFSAVSNFI</sequence>
<keyword evidence="4" id="KW-1185">Reference proteome</keyword>
<dbReference type="SUPFAM" id="SSF47459">
    <property type="entry name" value="HLH, helix-loop-helix DNA-binding domain"/>
    <property type="match status" value="1"/>
</dbReference>
<feature type="domain" description="BHLH" evidence="2">
    <location>
        <begin position="28"/>
        <end position="68"/>
    </location>
</feature>
<dbReference type="Proteomes" id="UP001642483">
    <property type="component" value="Unassembled WGS sequence"/>
</dbReference>
<reference evidence="3 4" key="1">
    <citation type="submission" date="2024-02" db="EMBL/GenBank/DDBJ databases">
        <authorList>
            <person name="Daric V."/>
            <person name="Darras S."/>
        </authorList>
    </citation>
    <scope>NUCLEOTIDE SEQUENCE [LARGE SCALE GENOMIC DNA]</scope>
</reference>
<dbReference type="EMBL" id="CAWYQH010000163">
    <property type="protein sequence ID" value="CAK8696773.1"/>
    <property type="molecule type" value="Genomic_DNA"/>
</dbReference>
<evidence type="ECO:0000313" key="4">
    <source>
        <dbReference type="Proteomes" id="UP001642483"/>
    </source>
</evidence>
<evidence type="ECO:0000313" key="3">
    <source>
        <dbReference type="EMBL" id="CAK8696773.1"/>
    </source>
</evidence>
<dbReference type="Gene3D" id="4.10.280.10">
    <property type="entry name" value="Helix-loop-helix DNA-binding domain"/>
    <property type="match status" value="1"/>
</dbReference>
<feature type="region of interest" description="Disordered" evidence="1">
    <location>
        <begin position="1"/>
        <end position="21"/>
    </location>
</feature>
<name>A0ABP0GYE3_CLALP</name>
<accession>A0ABP0GYE3</accession>
<evidence type="ECO:0000259" key="2">
    <source>
        <dbReference type="SMART" id="SM00353"/>
    </source>
</evidence>
<gene>
    <name evidence="3" type="ORF">CVLEPA_LOCUS30094</name>
</gene>